<sequence>MDARLSGVLKSRDARPYLVAVPILLAVLAIDHGQGRVLTLSSAFSVLQQFATIGPTALALGLTMIAREFDLSVAGMTNFAGCVAVLCGVQDPLLGILAAGCMGLVVGAAQGFLTIALRLSSVAATLGGLLTLAGAGYVITGNATVGYPRMDVALMVNSPVLAIFSLRSIFALTTFVAAALILAYTRIGRDLIATGSDPQAARVAGVRAGLMVVGVFAVSGFLAATGGALVSYSIAAASPAALTNTLIPAVAAAIIGGVSLSGGRGTPLGIAGGVLLLSMLRTGMSAVGIPPFAQDLGTGIVLFAVALADAEHLRMRFYELQRIGRKRPA</sequence>
<feature type="transmembrane region" description="Helical" evidence="6">
    <location>
        <begin position="268"/>
        <end position="290"/>
    </location>
</feature>
<feature type="transmembrane region" description="Helical" evidence="6">
    <location>
        <begin position="160"/>
        <end position="187"/>
    </location>
</feature>
<dbReference type="CDD" id="cd06579">
    <property type="entry name" value="TM_PBP1_transp_AraH_like"/>
    <property type="match status" value="1"/>
</dbReference>
<evidence type="ECO:0000256" key="5">
    <source>
        <dbReference type="ARBA" id="ARBA00023136"/>
    </source>
</evidence>
<organism evidence="7 8">
    <name type="scientific">Bradyrhizobium archetypum</name>
    <dbReference type="NCBI Taxonomy" id="2721160"/>
    <lineage>
        <taxon>Bacteria</taxon>
        <taxon>Pseudomonadati</taxon>
        <taxon>Pseudomonadota</taxon>
        <taxon>Alphaproteobacteria</taxon>
        <taxon>Hyphomicrobiales</taxon>
        <taxon>Nitrobacteraceae</taxon>
        <taxon>Bradyrhizobium</taxon>
    </lineage>
</organism>
<keyword evidence="5 6" id="KW-0472">Membrane</keyword>
<dbReference type="InterPro" id="IPR001851">
    <property type="entry name" value="ABC_transp_permease"/>
</dbReference>
<evidence type="ECO:0000256" key="2">
    <source>
        <dbReference type="ARBA" id="ARBA00022475"/>
    </source>
</evidence>
<protein>
    <submittedName>
        <fullName evidence="7">ABC transporter permease</fullName>
    </submittedName>
</protein>
<keyword evidence="8" id="KW-1185">Reference proteome</keyword>
<feature type="transmembrane region" description="Helical" evidence="6">
    <location>
        <begin position="122"/>
        <end position="140"/>
    </location>
</feature>
<reference evidence="7 8" key="1">
    <citation type="submission" date="2020-03" db="EMBL/GenBank/DDBJ databases">
        <title>Bradyrhizobium diversity isolated from nodules of Muelleranthus trifoliolatus.</title>
        <authorList>
            <person name="Klepa M."/>
            <person name="Helene L."/>
            <person name="Hungria M."/>
        </authorList>
    </citation>
    <scope>NUCLEOTIDE SEQUENCE [LARGE SCALE GENOMIC DNA]</scope>
    <source>
        <strain evidence="7 8">WSM 1744</strain>
    </source>
</reference>
<evidence type="ECO:0000256" key="4">
    <source>
        <dbReference type="ARBA" id="ARBA00022989"/>
    </source>
</evidence>
<dbReference type="GO" id="GO:0005886">
    <property type="term" value="C:plasma membrane"/>
    <property type="evidence" value="ECO:0007669"/>
    <property type="project" value="UniProtKB-SubCell"/>
</dbReference>
<keyword evidence="2" id="KW-1003">Cell membrane</keyword>
<evidence type="ECO:0000313" key="7">
    <source>
        <dbReference type="EMBL" id="NOJ45971.1"/>
    </source>
</evidence>
<dbReference type="EMBL" id="JAAVLW010000002">
    <property type="protein sequence ID" value="NOJ45971.1"/>
    <property type="molecule type" value="Genomic_DNA"/>
</dbReference>
<evidence type="ECO:0000256" key="6">
    <source>
        <dbReference type="SAM" id="Phobius"/>
    </source>
</evidence>
<evidence type="ECO:0000313" key="8">
    <source>
        <dbReference type="Proteomes" id="UP000528734"/>
    </source>
</evidence>
<name>A0A7Y4H1S9_9BRAD</name>
<evidence type="ECO:0000256" key="3">
    <source>
        <dbReference type="ARBA" id="ARBA00022692"/>
    </source>
</evidence>
<feature type="transmembrane region" description="Helical" evidence="6">
    <location>
        <begin position="93"/>
        <end position="115"/>
    </location>
</feature>
<dbReference type="AlphaFoldDB" id="A0A7Y4H1S9"/>
<dbReference type="Proteomes" id="UP000528734">
    <property type="component" value="Unassembled WGS sequence"/>
</dbReference>
<comment type="subcellular location">
    <subcellularLocation>
        <location evidence="1">Cell membrane</location>
        <topology evidence="1">Multi-pass membrane protein</topology>
    </subcellularLocation>
</comment>
<dbReference type="RefSeq" id="WP_171708857.1">
    <property type="nucleotide sequence ID" value="NZ_JAAVLW010000002.1"/>
</dbReference>
<comment type="caution">
    <text evidence="7">The sequence shown here is derived from an EMBL/GenBank/DDBJ whole genome shotgun (WGS) entry which is preliminary data.</text>
</comment>
<evidence type="ECO:0000256" key="1">
    <source>
        <dbReference type="ARBA" id="ARBA00004651"/>
    </source>
</evidence>
<keyword evidence="4 6" id="KW-1133">Transmembrane helix</keyword>
<dbReference type="PANTHER" id="PTHR32196">
    <property type="entry name" value="ABC TRANSPORTER PERMEASE PROTEIN YPHD-RELATED-RELATED"/>
    <property type="match status" value="1"/>
</dbReference>
<accession>A0A7Y4H1S9</accession>
<feature type="transmembrane region" description="Helical" evidence="6">
    <location>
        <begin position="208"/>
        <end position="235"/>
    </location>
</feature>
<proteinExistence type="predicted"/>
<keyword evidence="3 6" id="KW-0812">Transmembrane</keyword>
<feature type="transmembrane region" description="Helical" evidence="6">
    <location>
        <begin position="241"/>
        <end position="261"/>
    </location>
</feature>
<feature type="transmembrane region" description="Helical" evidence="6">
    <location>
        <begin position="43"/>
        <end position="66"/>
    </location>
</feature>
<gene>
    <name evidence="7" type="ORF">HCN50_06830</name>
</gene>
<dbReference type="GO" id="GO:0022857">
    <property type="term" value="F:transmembrane transporter activity"/>
    <property type="evidence" value="ECO:0007669"/>
    <property type="project" value="InterPro"/>
</dbReference>
<dbReference type="Pfam" id="PF02653">
    <property type="entry name" value="BPD_transp_2"/>
    <property type="match status" value="1"/>
</dbReference>